<dbReference type="AlphaFoldDB" id="A0A4S8KXI9"/>
<reference evidence="1 2" key="1">
    <citation type="journal article" date="2019" name="Nat. Ecol. Evol.">
        <title>Megaphylogeny resolves global patterns of mushroom evolution.</title>
        <authorList>
            <person name="Varga T."/>
            <person name="Krizsan K."/>
            <person name="Foldi C."/>
            <person name="Dima B."/>
            <person name="Sanchez-Garcia M."/>
            <person name="Sanchez-Ramirez S."/>
            <person name="Szollosi G.J."/>
            <person name="Szarkandi J.G."/>
            <person name="Papp V."/>
            <person name="Albert L."/>
            <person name="Andreopoulos W."/>
            <person name="Angelini C."/>
            <person name="Antonin V."/>
            <person name="Barry K.W."/>
            <person name="Bougher N.L."/>
            <person name="Buchanan P."/>
            <person name="Buyck B."/>
            <person name="Bense V."/>
            <person name="Catcheside P."/>
            <person name="Chovatia M."/>
            <person name="Cooper J."/>
            <person name="Damon W."/>
            <person name="Desjardin D."/>
            <person name="Finy P."/>
            <person name="Geml J."/>
            <person name="Haridas S."/>
            <person name="Hughes K."/>
            <person name="Justo A."/>
            <person name="Karasinski D."/>
            <person name="Kautmanova I."/>
            <person name="Kiss B."/>
            <person name="Kocsube S."/>
            <person name="Kotiranta H."/>
            <person name="LaButti K.M."/>
            <person name="Lechner B.E."/>
            <person name="Liimatainen K."/>
            <person name="Lipzen A."/>
            <person name="Lukacs Z."/>
            <person name="Mihaltcheva S."/>
            <person name="Morgado L.N."/>
            <person name="Niskanen T."/>
            <person name="Noordeloos M.E."/>
            <person name="Ohm R.A."/>
            <person name="Ortiz-Santana B."/>
            <person name="Ovrebo C."/>
            <person name="Racz N."/>
            <person name="Riley R."/>
            <person name="Savchenko A."/>
            <person name="Shiryaev A."/>
            <person name="Soop K."/>
            <person name="Spirin V."/>
            <person name="Szebenyi C."/>
            <person name="Tomsovsky M."/>
            <person name="Tulloss R.E."/>
            <person name="Uehling J."/>
            <person name="Grigoriev I.V."/>
            <person name="Vagvolgyi C."/>
            <person name="Papp T."/>
            <person name="Martin F.M."/>
            <person name="Miettinen O."/>
            <person name="Hibbett D.S."/>
            <person name="Nagy L.G."/>
        </authorList>
    </citation>
    <scope>NUCLEOTIDE SEQUENCE [LARGE SCALE GENOMIC DNA]</scope>
    <source>
        <strain evidence="1 2">CBS 962.96</strain>
    </source>
</reference>
<proteinExistence type="predicted"/>
<dbReference type="EMBL" id="ML179876">
    <property type="protein sequence ID" value="THU80717.1"/>
    <property type="molecule type" value="Genomic_DNA"/>
</dbReference>
<protein>
    <submittedName>
        <fullName evidence="1">Uncharacterized protein</fullName>
    </submittedName>
</protein>
<organism evidence="1 2">
    <name type="scientific">Dendrothele bispora (strain CBS 962.96)</name>
    <dbReference type="NCBI Taxonomy" id="1314807"/>
    <lineage>
        <taxon>Eukaryota</taxon>
        <taxon>Fungi</taxon>
        <taxon>Dikarya</taxon>
        <taxon>Basidiomycota</taxon>
        <taxon>Agaricomycotina</taxon>
        <taxon>Agaricomycetes</taxon>
        <taxon>Agaricomycetidae</taxon>
        <taxon>Agaricales</taxon>
        <taxon>Agaricales incertae sedis</taxon>
        <taxon>Dendrothele</taxon>
    </lineage>
</organism>
<evidence type="ECO:0000313" key="1">
    <source>
        <dbReference type="EMBL" id="THU80717.1"/>
    </source>
</evidence>
<sequence>MLAPDGNAAALNELTPSLQRLQQRDINLIHGTTPMGYGWLLSHQETSFSESKYNGDLGRRCLLRLFERTSISFSLVSVSCTTELASDGPSPGSVDVHNSD</sequence>
<name>A0A4S8KXI9_DENBC</name>
<keyword evidence="2" id="KW-1185">Reference proteome</keyword>
<gene>
    <name evidence="1" type="ORF">K435DRAFT_874081</name>
</gene>
<evidence type="ECO:0000313" key="2">
    <source>
        <dbReference type="Proteomes" id="UP000297245"/>
    </source>
</evidence>
<accession>A0A4S8KXI9</accession>
<dbReference type="Proteomes" id="UP000297245">
    <property type="component" value="Unassembled WGS sequence"/>
</dbReference>